<dbReference type="PROSITE" id="PS50851">
    <property type="entry name" value="CHEW"/>
    <property type="match status" value="1"/>
</dbReference>
<dbReference type="SUPFAM" id="SSF50341">
    <property type="entry name" value="CheW-like"/>
    <property type="match status" value="1"/>
</dbReference>
<dbReference type="RefSeq" id="WP_338550481.1">
    <property type="nucleotide sequence ID" value="NZ_CP146069.1"/>
</dbReference>
<dbReference type="InterPro" id="IPR002545">
    <property type="entry name" value="CheW-lke_dom"/>
</dbReference>
<sequence length="156" mass="17193">MEEALLEDRTEERHEVVAFQVADQDFCFDLTSVREIRGWTETTMLPHAQPYVKGVINLRGSVVPVIDLSERLGLGATDPAARHVIIITVIGTQTVGLLADVVSDILSVKESDLHPIPDIIDEAVRAYVTGVLVIEGRMIRRLNLARILPSSAQDGR</sequence>
<dbReference type="InterPro" id="IPR036061">
    <property type="entry name" value="CheW-like_dom_sf"/>
</dbReference>
<dbReference type="Proteomes" id="UP001364156">
    <property type="component" value="Chromosome"/>
</dbReference>
<dbReference type="InterPro" id="IPR039315">
    <property type="entry name" value="CheW"/>
</dbReference>
<evidence type="ECO:0000313" key="3">
    <source>
        <dbReference type="Proteomes" id="UP001364156"/>
    </source>
</evidence>
<reference evidence="2 3" key="1">
    <citation type="submission" date="2023-10" db="EMBL/GenBank/DDBJ databases">
        <title>Roseovarius strain S88 nov., isolated from a marine algae.</title>
        <authorList>
            <person name="Lee M.W."/>
            <person name="Lee J.K."/>
            <person name="Kim J.M."/>
            <person name="Choi D.G."/>
            <person name="Baek J.H."/>
            <person name="Bayburt H."/>
            <person name="Jung J.J."/>
            <person name="Han D.M."/>
            <person name="Jeon C.O."/>
        </authorList>
    </citation>
    <scope>NUCLEOTIDE SEQUENCE [LARGE SCALE GENOMIC DNA]</scope>
    <source>
        <strain evidence="2 3">S88</strain>
    </source>
</reference>
<dbReference type="Gene3D" id="2.30.30.40">
    <property type="entry name" value="SH3 Domains"/>
    <property type="match status" value="1"/>
</dbReference>
<organism evidence="2 3">
    <name type="scientific">Roseovarius phycicola</name>
    <dbReference type="NCBI Taxonomy" id="3080976"/>
    <lineage>
        <taxon>Bacteria</taxon>
        <taxon>Pseudomonadati</taxon>
        <taxon>Pseudomonadota</taxon>
        <taxon>Alphaproteobacteria</taxon>
        <taxon>Rhodobacterales</taxon>
        <taxon>Roseobacteraceae</taxon>
        <taxon>Roseovarius</taxon>
    </lineage>
</organism>
<gene>
    <name evidence="2" type="ORF">RZ517_05625</name>
</gene>
<dbReference type="Pfam" id="PF01584">
    <property type="entry name" value="CheW"/>
    <property type="match status" value="1"/>
</dbReference>
<accession>A0ABZ2HHW4</accession>
<dbReference type="Gene3D" id="2.40.50.180">
    <property type="entry name" value="CheA-289, Domain 4"/>
    <property type="match status" value="1"/>
</dbReference>
<dbReference type="PANTHER" id="PTHR22617">
    <property type="entry name" value="CHEMOTAXIS SENSOR HISTIDINE KINASE-RELATED"/>
    <property type="match status" value="1"/>
</dbReference>
<proteinExistence type="predicted"/>
<name>A0ABZ2HHW4_9RHOB</name>
<dbReference type="EMBL" id="CP146069">
    <property type="protein sequence ID" value="WWR47649.1"/>
    <property type="molecule type" value="Genomic_DNA"/>
</dbReference>
<feature type="domain" description="CheW-like" evidence="1">
    <location>
        <begin position="13"/>
        <end position="153"/>
    </location>
</feature>
<evidence type="ECO:0000259" key="1">
    <source>
        <dbReference type="PROSITE" id="PS50851"/>
    </source>
</evidence>
<dbReference type="SMART" id="SM00260">
    <property type="entry name" value="CheW"/>
    <property type="match status" value="1"/>
</dbReference>
<dbReference type="CDD" id="cd00732">
    <property type="entry name" value="CheW"/>
    <property type="match status" value="1"/>
</dbReference>
<keyword evidence="3" id="KW-1185">Reference proteome</keyword>
<evidence type="ECO:0000313" key="2">
    <source>
        <dbReference type="EMBL" id="WWR47649.1"/>
    </source>
</evidence>
<protein>
    <submittedName>
        <fullName evidence="2">Chemotaxis protein CheW</fullName>
    </submittedName>
</protein>
<dbReference type="PANTHER" id="PTHR22617:SF23">
    <property type="entry name" value="CHEMOTAXIS PROTEIN CHEW"/>
    <property type="match status" value="1"/>
</dbReference>